<name>A0A832DIU0_9BACT</name>
<dbReference type="EMBL" id="DSVI01000019">
    <property type="protein sequence ID" value="HGT48778.1"/>
    <property type="molecule type" value="Genomic_DNA"/>
</dbReference>
<dbReference type="InterPro" id="IPR039523">
    <property type="entry name" value="RimK-rel_E_lig_ATP-grasp"/>
</dbReference>
<evidence type="ECO:0000259" key="1">
    <source>
        <dbReference type="Pfam" id="PF14397"/>
    </source>
</evidence>
<comment type="caution">
    <text evidence="2">The sequence shown here is derived from an EMBL/GenBank/DDBJ whole genome shotgun (WGS) entry which is preliminary data.</text>
</comment>
<gene>
    <name evidence="2" type="ORF">ENS56_12125</name>
</gene>
<protein>
    <submittedName>
        <fullName evidence="2">Hexapeptide transferase</fullName>
    </submittedName>
</protein>
<accession>A0A832DIU0</accession>
<dbReference type="GO" id="GO:0016740">
    <property type="term" value="F:transferase activity"/>
    <property type="evidence" value="ECO:0007669"/>
    <property type="project" value="UniProtKB-KW"/>
</dbReference>
<sequence length="336" mass="39398">MLKRILYLGYYLKQLEKDKYVLFLNYAANKSKKSKLRLILDSFYSVFRYNISLLEYFQFRFFEKDHNERLKWAGTGFMYEYQLKMNPKDKRDILDDKRKFYKYYGKFIKHLSADVQNLKDDDYLVKRILSNPSGKIVFKVYDGKCGRKILIKSVNDFDEESLIHFMINNEYDLVEEYIIQHPELLNLSPSAVNTIRIFTQLNKQNKVEILGCRLRISINKSVDNMAAGNIAAPINEKTGIVIGPGVYSDITKPQEKIHPVTQKPIEGFKVPFWKETLQLATDAALLFKQNRSIGWDIAITEYGPDLIEGNHDWCKLLWQLPVNKGMKDVLIKYLSD</sequence>
<reference evidence="2" key="1">
    <citation type="journal article" date="2020" name="mSystems">
        <title>Genome- and Community-Level Interaction Insights into Carbon Utilization and Element Cycling Functions of Hydrothermarchaeota in Hydrothermal Sediment.</title>
        <authorList>
            <person name="Zhou Z."/>
            <person name="Liu Y."/>
            <person name="Xu W."/>
            <person name="Pan J."/>
            <person name="Luo Z.H."/>
            <person name="Li M."/>
        </authorList>
    </citation>
    <scope>NUCLEOTIDE SEQUENCE [LARGE SCALE GENOMIC DNA]</scope>
    <source>
        <strain evidence="2">SpSt-500</strain>
    </source>
</reference>
<feature type="domain" description="Alpha-L-glutamate ligase-related protein ATP-grasp" evidence="1">
    <location>
        <begin position="80"/>
        <end position="330"/>
    </location>
</feature>
<keyword evidence="2" id="KW-0808">Transferase</keyword>
<dbReference type="AlphaFoldDB" id="A0A832DIU0"/>
<evidence type="ECO:0000313" key="2">
    <source>
        <dbReference type="EMBL" id="HGT48778.1"/>
    </source>
</evidence>
<proteinExistence type="predicted"/>
<dbReference type="Pfam" id="PF14397">
    <property type="entry name" value="ATPgrasp_ST"/>
    <property type="match status" value="1"/>
</dbReference>
<organism evidence="2">
    <name type="scientific">Ignavibacterium album</name>
    <dbReference type="NCBI Taxonomy" id="591197"/>
    <lineage>
        <taxon>Bacteria</taxon>
        <taxon>Pseudomonadati</taxon>
        <taxon>Ignavibacteriota</taxon>
        <taxon>Ignavibacteria</taxon>
        <taxon>Ignavibacteriales</taxon>
        <taxon>Ignavibacteriaceae</taxon>
        <taxon>Ignavibacterium</taxon>
    </lineage>
</organism>